<dbReference type="EMBL" id="PDZR01000017">
    <property type="protein sequence ID" value="PNG25330.1"/>
    <property type="molecule type" value="Genomic_DNA"/>
</dbReference>
<name>A0A2J7TEY4_METSI</name>
<dbReference type="Proteomes" id="UP000236286">
    <property type="component" value="Unassembled WGS sequence"/>
</dbReference>
<evidence type="ECO:0000256" key="1">
    <source>
        <dbReference type="SAM" id="Phobius"/>
    </source>
</evidence>
<feature type="transmembrane region" description="Helical" evidence="1">
    <location>
        <begin position="317"/>
        <end position="340"/>
    </location>
</feature>
<feature type="transmembrane region" description="Helical" evidence="1">
    <location>
        <begin position="192"/>
        <end position="209"/>
    </location>
</feature>
<reference evidence="2 3" key="1">
    <citation type="submission" date="2017-10" db="EMBL/GenBank/DDBJ databases">
        <title>Genome announcement of Methylocella silvestris TVC from permafrost.</title>
        <authorList>
            <person name="Wang J."/>
            <person name="Geng K."/>
            <person name="Ul-Haque F."/>
            <person name="Crombie A.T."/>
            <person name="Street L.E."/>
            <person name="Wookey P.A."/>
            <person name="Murrell J.C."/>
            <person name="Pratscher J."/>
        </authorList>
    </citation>
    <scope>NUCLEOTIDE SEQUENCE [LARGE SCALE GENOMIC DNA]</scope>
    <source>
        <strain evidence="2 3">TVC</strain>
    </source>
</reference>
<keyword evidence="1" id="KW-0472">Membrane</keyword>
<proteinExistence type="predicted"/>
<keyword evidence="1" id="KW-1133">Transmembrane helix</keyword>
<protein>
    <recommendedName>
        <fullName evidence="4">Peptide ABC transporter permease</fullName>
    </recommendedName>
</protein>
<dbReference type="OrthoDB" id="8437837at2"/>
<dbReference type="RefSeq" id="WP_102844430.1">
    <property type="nucleotide sequence ID" value="NZ_PDZR01000017.1"/>
</dbReference>
<accession>A0A2J7TEY4</accession>
<feature type="transmembrane region" description="Helical" evidence="1">
    <location>
        <begin position="41"/>
        <end position="61"/>
    </location>
</feature>
<comment type="caution">
    <text evidence="2">The sequence shown here is derived from an EMBL/GenBank/DDBJ whole genome shotgun (WGS) entry which is preliminary data.</text>
</comment>
<feature type="transmembrane region" description="Helical" evidence="1">
    <location>
        <begin position="372"/>
        <end position="393"/>
    </location>
</feature>
<feature type="transmembrane region" description="Helical" evidence="1">
    <location>
        <begin position="73"/>
        <end position="93"/>
    </location>
</feature>
<feature type="transmembrane region" description="Helical" evidence="1">
    <location>
        <begin position="18"/>
        <end position="35"/>
    </location>
</feature>
<organism evidence="2 3">
    <name type="scientific">Methylocella silvestris</name>
    <dbReference type="NCBI Taxonomy" id="199596"/>
    <lineage>
        <taxon>Bacteria</taxon>
        <taxon>Pseudomonadati</taxon>
        <taxon>Pseudomonadota</taxon>
        <taxon>Alphaproteobacteria</taxon>
        <taxon>Hyphomicrobiales</taxon>
        <taxon>Beijerinckiaceae</taxon>
        <taxon>Methylocella</taxon>
    </lineage>
</organism>
<feature type="transmembrane region" description="Helical" evidence="1">
    <location>
        <begin position="105"/>
        <end position="124"/>
    </location>
</feature>
<evidence type="ECO:0000313" key="3">
    <source>
        <dbReference type="Proteomes" id="UP000236286"/>
    </source>
</evidence>
<feature type="transmembrane region" description="Helical" evidence="1">
    <location>
        <begin position="347"/>
        <end position="366"/>
    </location>
</feature>
<feature type="transmembrane region" description="Helical" evidence="1">
    <location>
        <begin position="131"/>
        <end position="150"/>
    </location>
</feature>
<dbReference type="AlphaFoldDB" id="A0A2J7TEY4"/>
<gene>
    <name evidence="2" type="ORF">CR492_14375</name>
</gene>
<evidence type="ECO:0008006" key="4">
    <source>
        <dbReference type="Google" id="ProtNLM"/>
    </source>
</evidence>
<feature type="transmembrane region" description="Helical" evidence="1">
    <location>
        <begin position="239"/>
        <end position="260"/>
    </location>
</feature>
<sequence length="426" mass="44441">MSIASHHAETPAADASRLLIRLGLAILMVGLPILTVALRGAIYVLMPIGAIVVLIGAAIGAPDHGPRHLRTALASPGGLAALFLTLWAAMSMLWTPFPGEAGQRFAQIVGTTLLVALVAAYLPARTRPLDLYLLPVGVALGALAVLVFAFRAHLPFGRAQPFDNQLFERSMITLIVLVWPALGALCLRERWIYAAILAVLAAGVALAGFAQAGLAAMGAAAFVFAMAMSQPVRLAHRLGLAVAALILFAPVLALGLGALIGMTLQHPNAAAQSILVWRDIILAEWPRLVTGHGFDAANRTAALGYLPEQTPGSLLFIIWYDLGIIGAAGFAFLTAQIFLLTAKIPAAVAPSVLAGLTAIFVMAALGAAAAQIWWITLIDCAVIAYIVLIKGIYRSQRPAAPGAQEATDLDGADFDDDIAAASAREA</sequence>
<evidence type="ECO:0000313" key="2">
    <source>
        <dbReference type="EMBL" id="PNG25330.1"/>
    </source>
</evidence>
<keyword evidence="1" id="KW-0812">Transmembrane</keyword>